<dbReference type="Proteomes" id="UP000414136">
    <property type="component" value="Unassembled WGS sequence"/>
</dbReference>
<organism evidence="2 3">
    <name type="scientific">Pandoraea captiosa</name>
    <dbReference type="NCBI Taxonomy" id="2508302"/>
    <lineage>
        <taxon>Bacteria</taxon>
        <taxon>Pseudomonadati</taxon>
        <taxon>Pseudomonadota</taxon>
        <taxon>Betaproteobacteria</taxon>
        <taxon>Burkholderiales</taxon>
        <taxon>Burkholderiaceae</taxon>
        <taxon>Pandoraea</taxon>
    </lineage>
</organism>
<name>A0A5E4ZJU1_9BURK</name>
<dbReference type="EMBL" id="CABPSQ010000001">
    <property type="protein sequence ID" value="VVE61641.1"/>
    <property type="molecule type" value="Genomic_DNA"/>
</dbReference>
<dbReference type="RefSeq" id="WP_150622878.1">
    <property type="nucleotide sequence ID" value="NZ_CABPSQ010000001.1"/>
</dbReference>
<dbReference type="AlphaFoldDB" id="A0A5E4ZJU1"/>
<sequence length="140" mass="14749">MPRSTPHSKPTSCASAACAPSAPCAPCAAPSAGPPATQPARQNRQTRTLRVPRRARLGDPPLLRRVANELAYTPTRCRVTASLLVARVNPWWQRLPLVAERPPNAGDAAVASPKANAPTGEPVRRVAYTAAIKQASACLS</sequence>
<feature type="region of interest" description="Disordered" evidence="1">
    <location>
        <begin position="22"/>
        <end position="58"/>
    </location>
</feature>
<feature type="compositionally biased region" description="Low complexity" evidence="1">
    <location>
        <begin position="22"/>
        <end position="31"/>
    </location>
</feature>
<keyword evidence="3" id="KW-1185">Reference proteome</keyword>
<proteinExistence type="predicted"/>
<evidence type="ECO:0000313" key="2">
    <source>
        <dbReference type="EMBL" id="VVE61641.1"/>
    </source>
</evidence>
<dbReference type="OrthoDB" id="8944435at2"/>
<feature type="compositionally biased region" description="Polar residues" evidence="1">
    <location>
        <begin position="39"/>
        <end position="48"/>
    </location>
</feature>
<reference evidence="2 3" key="1">
    <citation type="submission" date="2019-08" db="EMBL/GenBank/DDBJ databases">
        <authorList>
            <person name="Peeters C."/>
        </authorList>
    </citation>
    <scope>NUCLEOTIDE SEQUENCE [LARGE SCALE GENOMIC DNA]</scope>
    <source>
        <strain evidence="2 3">LMG 31118</strain>
    </source>
</reference>
<protein>
    <submittedName>
        <fullName evidence="2">Uncharacterized protein</fullName>
    </submittedName>
</protein>
<gene>
    <name evidence="2" type="ORF">PCA31118_00647</name>
</gene>
<accession>A0A5E4ZJU1</accession>
<evidence type="ECO:0000313" key="3">
    <source>
        <dbReference type="Proteomes" id="UP000414136"/>
    </source>
</evidence>
<evidence type="ECO:0000256" key="1">
    <source>
        <dbReference type="SAM" id="MobiDB-lite"/>
    </source>
</evidence>